<proteinExistence type="predicted"/>
<evidence type="ECO:0000313" key="1">
    <source>
        <dbReference type="EMBL" id="QTD44303.1"/>
    </source>
</evidence>
<protein>
    <submittedName>
        <fullName evidence="1">Uncharacterized protein</fullName>
    </submittedName>
</protein>
<dbReference type="EMBL" id="CP071796">
    <property type="protein sequence ID" value="QTD44303.1"/>
    <property type="molecule type" value="Genomic_DNA"/>
</dbReference>
<dbReference type="Proteomes" id="UP000663903">
    <property type="component" value="Chromosome"/>
</dbReference>
<dbReference type="KEGG" id="otd:J1M35_14440"/>
<evidence type="ECO:0000313" key="2">
    <source>
        <dbReference type="Proteomes" id="UP000663903"/>
    </source>
</evidence>
<keyword evidence="2" id="KW-1185">Reference proteome</keyword>
<dbReference type="AlphaFoldDB" id="A0A975CD80"/>
<name>A0A975CD80_9BURK</name>
<dbReference type="RefSeq" id="WP_208007868.1">
    <property type="nucleotide sequence ID" value="NZ_CP071796.1"/>
</dbReference>
<sequence length="114" mass="12453">MSALYQGVCYPSVEAARKTACSSASLSWGAGESSFSLDCTSLEFSSTQMELCKRQDGGSCLMIQRPYPDFPECNYSGGSGMAVDWLYLVLPIMAGLWGLKKLINLFDQNPKDTE</sequence>
<organism evidence="1 2">
    <name type="scientific">Ottowia testudinis</name>
    <dbReference type="NCBI Taxonomy" id="2816950"/>
    <lineage>
        <taxon>Bacteria</taxon>
        <taxon>Pseudomonadati</taxon>
        <taxon>Pseudomonadota</taxon>
        <taxon>Betaproteobacteria</taxon>
        <taxon>Burkholderiales</taxon>
        <taxon>Comamonadaceae</taxon>
        <taxon>Ottowia</taxon>
    </lineage>
</organism>
<accession>A0A975CD80</accession>
<reference evidence="1" key="1">
    <citation type="submission" date="2021-03" db="EMBL/GenBank/DDBJ databases">
        <title>Ottowia sp. 27C isolated from the cloaca of a Giant Asian pond turtle (Heosemys grandis).</title>
        <authorList>
            <person name="Spergser J."/>
            <person name="Busse H.-J."/>
        </authorList>
    </citation>
    <scope>NUCLEOTIDE SEQUENCE</scope>
    <source>
        <strain evidence="1">27C</strain>
    </source>
</reference>
<gene>
    <name evidence="1" type="ORF">J1M35_14440</name>
</gene>